<feature type="transmembrane region" description="Helical" evidence="1">
    <location>
        <begin position="12"/>
        <end position="35"/>
    </location>
</feature>
<keyword evidence="1" id="KW-0472">Membrane</keyword>
<protein>
    <submittedName>
        <fullName evidence="2">Uncharacterized protein</fullName>
    </submittedName>
</protein>
<keyword evidence="1" id="KW-0812">Transmembrane</keyword>
<accession>A0A1F4V929</accession>
<gene>
    <name evidence="2" type="ORF">A3D91_04215</name>
</gene>
<keyword evidence="1" id="KW-1133">Transmembrane helix</keyword>
<reference evidence="2 3" key="1">
    <citation type="journal article" date="2016" name="Nat. Commun.">
        <title>Thousands of microbial genomes shed light on interconnected biogeochemical processes in an aquifer system.</title>
        <authorList>
            <person name="Anantharaman K."/>
            <person name="Brown C.T."/>
            <person name="Hug L.A."/>
            <person name="Sharon I."/>
            <person name="Castelle C.J."/>
            <person name="Probst A.J."/>
            <person name="Thomas B.C."/>
            <person name="Singh A."/>
            <person name="Wilkins M.J."/>
            <person name="Karaoz U."/>
            <person name="Brodie E.L."/>
            <person name="Williams K.H."/>
            <person name="Hubbard S.S."/>
            <person name="Banfield J.F."/>
        </authorList>
    </citation>
    <scope>NUCLEOTIDE SEQUENCE [LARGE SCALE GENOMIC DNA]</scope>
</reference>
<organism evidence="2 3">
    <name type="scientific">candidate division WWE3 bacterium RIFCSPHIGHO2_02_FULL_38_14</name>
    <dbReference type="NCBI Taxonomy" id="1802620"/>
    <lineage>
        <taxon>Bacteria</taxon>
        <taxon>Katanobacteria</taxon>
    </lineage>
</organism>
<evidence type="ECO:0000313" key="2">
    <source>
        <dbReference type="EMBL" id="OGC53618.1"/>
    </source>
</evidence>
<name>A0A1F4V929_UNCKA</name>
<evidence type="ECO:0000313" key="3">
    <source>
        <dbReference type="Proteomes" id="UP000178127"/>
    </source>
</evidence>
<proteinExistence type="predicted"/>
<evidence type="ECO:0000256" key="1">
    <source>
        <dbReference type="SAM" id="Phobius"/>
    </source>
</evidence>
<dbReference type="Proteomes" id="UP000178127">
    <property type="component" value="Unassembled WGS sequence"/>
</dbReference>
<comment type="caution">
    <text evidence="2">The sequence shown here is derived from an EMBL/GenBank/DDBJ whole genome shotgun (WGS) entry which is preliminary data.</text>
</comment>
<dbReference type="AlphaFoldDB" id="A0A1F4V929"/>
<dbReference type="EMBL" id="MEVD01000013">
    <property type="protein sequence ID" value="OGC53618.1"/>
    <property type="molecule type" value="Genomic_DNA"/>
</dbReference>
<sequence>MQIFKQTHNNNALFIAASAVVLALFIVSFLTFTLYKPKTIMKISNIQGYKSEVTNSIPYPSGSKEISVGNTSYGRKVTLEASKTVSELNNYYNNIFDAKGWEVEYNETVSGTVITKYKNEGSFITVTISKQPDLNNTIVVLDEVIGD</sequence>